<feature type="compositionally biased region" description="Gly residues" evidence="1">
    <location>
        <begin position="125"/>
        <end position="135"/>
    </location>
</feature>
<accession>A0ABS6XPA5</accession>
<evidence type="ECO:0000313" key="4">
    <source>
        <dbReference type="Proteomes" id="UP001197214"/>
    </source>
</evidence>
<feature type="compositionally biased region" description="Polar residues" evidence="1">
    <location>
        <begin position="151"/>
        <end position="160"/>
    </location>
</feature>
<evidence type="ECO:0000256" key="1">
    <source>
        <dbReference type="SAM" id="MobiDB-lite"/>
    </source>
</evidence>
<dbReference type="EMBL" id="JAHWZX010000016">
    <property type="protein sequence ID" value="MBW4332045.1"/>
    <property type="molecule type" value="Genomic_DNA"/>
</dbReference>
<keyword evidence="4" id="KW-1185">Reference proteome</keyword>
<dbReference type="Proteomes" id="UP001197214">
    <property type="component" value="Unassembled WGS sequence"/>
</dbReference>
<feature type="region of interest" description="Disordered" evidence="1">
    <location>
        <begin position="124"/>
        <end position="173"/>
    </location>
</feature>
<protein>
    <recommendedName>
        <fullName evidence="5">Tetratricopeptide repeat protein</fullName>
    </recommendedName>
</protein>
<reference evidence="3 4" key="1">
    <citation type="submission" date="2021-07" db="EMBL/GenBank/DDBJ databases">
        <title>Stakelama flava sp. nov., a novel endophytic bacterium isolated from branch of Kandelia candel.</title>
        <authorList>
            <person name="Tuo L."/>
        </authorList>
    </citation>
    <scope>NUCLEOTIDE SEQUENCE [LARGE SCALE GENOMIC DNA]</scope>
    <source>
        <strain evidence="3 4">CBK3Z-3</strain>
    </source>
</reference>
<evidence type="ECO:0008006" key="5">
    <source>
        <dbReference type="Google" id="ProtNLM"/>
    </source>
</evidence>
<evidence type="ECO:0000256" key="2">
    <source>
        <dbReference type="SAM" id="SignalP"/>
    </source>
</evidence>
<evidence type="ECO:0000313" key="3">
    <source>
        <dbReference type="EMBL" id="MBW4332045.1"/>
    </source>
</evidence>
<feature type="chain" id="PRO_5047369729" description="Tetratricopeptide repeat protein" evidence="2">
    <location>
        <begin position="23"/>
        <end position="318"/>
    </location>
</feature>
<sequence>MRVMLAAVLLSTGLGWAGSASAQSALDSRVDRLEREMKAVQRKVFPGGSDQYFTPEITPQQQPQAVPGTPASDPVIALEARVSALEKQVASMTGQVEQTQYRVQQAEESFAAYKKATDARLRALEGGGPGLGSAGGAPIDDMGAGADDGRSTSSFPSSGNSAADSPAAKPAATGARADKLAAIDKPSTGDPADDAYVYGYRLWDAGLYPEAEAQLKSVVKKYPDHRRASWAQNLLGRAYLDEGKPSLASIAFYDNYKKMPNGERAPDSLFYLGKALIELKKPKDACQVYAELTDVYGSKISAEMTAKVQQARDTAKCQ</sequence>
<comment type="caution">
    <text evidence="3">The sequence shown here is derived from an EMBL/GenBank/DDBJ whole genome shotgun (WGS) entry which is preliminary data.</text>
</comment>
<keyword evidence="2" id="KW-0732">Signal</keyword>
<name>A0ABS6XPA5_9SPHN</name>
<feature type="signal peptide" evidence="2">
    <location>
        <begin position="1"/>
        <end position="22"/>
    </location>
</feature>
<organism evidence="3 4">
    <name type="scientific">Stakelama flava</name>
    <dbReference type="NCBI Taxonomy" id="2860338"/>
    <lineage>
        <taxon>Bacteria</taxon>
        <taxon>Pseudomonadati</taxon>
        <taxon>Pseudomonadota</taxon>
        <taxon>Alphaproteobacteria</taxon>
        <taxon>Sphingomonadales</taxon>
        <taxon>Sphingomonadaceae</taxon>
        <taxon>Stakelama</taxon>
    </lineage>
</organism>
<proteinExistence type="predicted"/>
<gene>
    <name evidence="3" type="ORF">KY084_14335</name>
</gene>
<feature type="compositionally biased region" description="Low complexity" evidence="1">
    <location>
        <begin position="161"/>
        <end position="173"/>
    </location>
</feature>